<dbReference type="RefSeq" id="WP_117627939.1">
    <property type="nucleotide sequence ID" value="NZ_CABJDZ010000002.1"/>
</dbReference>
<dbReference type="InterPro" id="IPR018484">
    <property type="entry name" value="FGGY_N"/>
</dbReference>
<evidence type="ECO:0000313" key="8">
    <source>
        <dbReference type="Proteomes" id="UP000265828"/>
    </source>
</evidence>
<name>A0A395XDG1_9FIRM</name>
<organism evidence="6 8">
    <name type="scientific">Blautia obeum</name>
    <dbReference type="NCBI Taxonomy" id="40520"/>
    <lineage>
        <taxon>Bacteria</taxon>
        <taxon>Bacillati</taxon>
        <taxon>Bacillota</taxon>
        <taxon>Clostridia</taxon>
        <taxon>Lachnospirales</taxon>
        <taxon>Lachnospiraceae</taxon>
        <taxon>Blautia</taxon>
    </lineage>
</organism>
<dbReference type="Proteomes" id="UP000284267">
    <property type="component" value="Unassembled WGS sequence"/>
</dbReference>
<gene>
    <name evidence="7" type="ORF">DW040_06155</name>
    <name evidence="6" type="ORF">DWW07_01195</name>
</gene>
<dbReference type="EMBL" id="QRZI01000001">
    <property type="protein sequence ID" value="RGV66339.1"/>
    <property type="molecule type" value="Genomic_DNA"/>
</dbReference>
<dbReference type="PANTHER" id="PTHR43095">
    <property type="entry name" value="SUGAR KINASE"/>
    <property type="match status" value="1"/>
</dbReference>
<evidence type="ECO:0000259" key="5">
    <source>
        <dbReference type="Pfam" id="PF02782"/>
    </source>
</evidence>
<dbReference type="InterPro" id="IPR043129">
    <property type="entry name" value="ATPase_NBD"/>
</dbReference>
<feature type="domain" description="Carbohydrate kinase FGGY N-terminal" evidence="4">
    <location>
        <begin position="16"/>
        <end position="255"/>
    </location>
</feature>
<dbReference type="Gene3D" id="3.30.420.40">
    <property type="match status" value="2"/>
</dbReference>
<dbReference type="GO" id="GO:0016301">
    <property type="term" value="F:kinase activity"/>
    <property type="evidence" value="ECO:0007669"/>
    <property type="project" value="UniProtKB-KW"/>
</dbReference>
<evidence type="ECO:0000256" key="3">
    <source>
        <dbReference type="ARBA" id="ARBA00022777"/>
    </source>
</evidence>
<dbReference type="InterPro" id="IPR050406">
    <property type="entry name" value="FGGY_Carb_Kinase"/>
</dbReference>
<dbReference type="GO" id="GO:0005975">
    <property type="term" value="P:carbohydrate metabolic process"/>
    <property type="evidence" value="ECO:0007669"/>
    <property type="project" value="InterPro"/>
</dbReference>
<accession>A0A395XDG1</accession>
<dbReference type="PIRSF" id="PIRSF000538">
    <property type="entry name" value="GlpK"/>
    <property type="match status" value="1"/>
</dbReference>
<dbReference type="PANTHER" id="PTHR43095:SF5">
    <property type="entry name" value="XYLULOSE KINASE"/>
    <property type="match status" value="1"/>
</dbReference>
<evidence type="ECO:0000313" key="9">
    <source>
        <dbReference type="Proteomes" id="UP000284267"/>
    </source>
</evidence>
<dbReference type="SUPFAM" id="SSF53067">
    <property type="entry name" value="Actin-like ATPase domain"/>
    <property type="match status" value="2"/>
</dbReference>
<comment type="similarity">
    <text evidence="1">Belongs to the FGGY kinase family.</text>
</comment>
<evidence type="ECO:0000313" key="7">
    <source>
        <dbReference type="EMBL" id="RHK96775.1"/>
    </source>
</evidence>
<dbReference type="Proteomes" id="UP000265828">
    <property type="component" value="Unassembled WGS sequence"/>
</dbReference>
<reference evidence="8 9" key="1">
    <citation type="submission" date="2018-08" db="EMBL/GenBank/DDBJ databases">
        <title>A genome reference for cultivated species of the human gut microbiota.</title>
        <authorList>
            <person name="Zou Y."/>
            <person name="Xue W."/>
            <person name="Luo G."/>
        </authorList>
    </citation>
    <scope>NUCLEOTIDE SEQUENCE [LARGE SCALE GENOMIC DNA]</scope>
    <source>
        <strain evidence="6 8">AF14-23</strain>
        <strain evidence="7 9">AF39-4</strain>
    </source>
</reference>
<evidence type="ECO:0000256" key="1">
    <source>
        <dbReference type="ARBA" id="ARBA00009156"/>
    </source>
</evidence>
<feature type="domain" description="Carbohydrate kinase FGGY C-terminal" evidence="5">
    <location>
        <begin position="301"/>
        <end position="463"/>
    </location>
</feature>
<dbReference type="CDD" id="cd07773">
    <property type="entry name" value="ASKHA_NBD_FGGY_FK"/>
    <property type="match status" value="1"/>
</dbReference>
<dbReference type="InterPro" id="IPR000577">
    <property type="entry name" value="Carb_kinase_FGGY"/>
</dbReference>
<dbReference type="EMBL" id="QROE01000002">
    <property type="protein sequence ID" value="RHK96775.1"/>
    <property type="molecule type" value="Genomic_DNA"/>
</dbReference>
<dbReference type="Pfam" id="PF02782">
    <property type="entry name" value="FGGY_C"/>
    <property type="match status" value="1"/>
</dbReference>
<proteinExistence type="inferred from homology"/>
<dbReference type="AlphaFoldDB" id="A0A395XDG1"/>
<protein>
    <submittedName>
        <fullName evidence="6">Carbohydrate kinase</fullName>
    </submittedName>
</protein>
<comment type="caution">
    <text evidence="6">The sequence shown here is derived from an EMBL/GenBank/DDBJ whole genome shotgun (WGS) entry which is preliminary data.</text>
</comment>
<dbReference type="InterPro" id="IPR018485">
    <property type="entry name" value="FGGY_C"/>
</dbReference>
<evidence type="ECO:0000256" key="2">
    <source>
        <dbReference type="ARBA" id="ARBA00022679"/>
    </source>
</evidence>
<evidence type="ECO:0000259" key="4">
    <source>
        <dbReference type="Pfam" id="PF00370"/>
    </source>
</evidence>
<sequence length="510" mass="57387">MIILSTKFRRGSDKLYLAGIDIGTTGCKCSVYDDEGNFFMEEYEEYRIHITKEEHTIDAEVVWEGIKSVIKKITRQIQSIEAICVTSFGEASVLLDKDGTVLDKSYLFTDPNGQEECDEITATVGRDYIYENTGIAPGKMYSVCKWCWQKRHKPEIWKKVKYICLFEDYIVYKLTGVRQIDYSLATRTMAFDIYSLEWDTKILDAAEIDVSMLSKVVPIGAKAGNMSLQITEELGFMNRPVIVSGCHDQIAAAIGSGVFNERHGVDGTGTVECITVAFSKGQKIDKMLLQKSGFAIVPYMKDLFVTYAFSYTGGALLKWYRDKVSPMEAKEAYENGQNPYEVYNRGVSDGEPSELLILPYFAGAGTPYMDNSAKGIIAGLTMDTSKEKIYQGIMEGCSYEMKLNLDYLQKAGIAVEKLFATGGGANSKEWLHIKADIYDKEIISLGAAESGTVACILLAGVACGRFRNLEEASKVFITYRDTYFPRKGVKEKYKKLFDQYRMIYPRLYEK</sequence>
<dbReference type="Pfam" id="PF00370">
    <property type="entry name" value="FGGY_N"/>
    <property type="match status" value="1"/>
</dbReference>
<keyword evidence="3 6" id="KW-0418">Kinase</keyword>
<evidence type="ECO:0000313" key="6">
    <source>
        <dbReference type="EMBL" id="RGV66339.1"/>
    </source>
</evidence>
<keyword evidence="2" id="KW-0808">Transferase</keyword>